<reference evidence="2 3" key="1">
    <citation type="submission" date="2024-12" db="EMBL/GenBank/DDBJ databases">
        <title>The unique morphological basis and parallel evolutionary history of personate flowers in Penstemon.</title>
        <authorList>
            <person name="Depatie T.H."/>
            <person name="Wessinger C.A."/>
        </authorList>
    </citation>
    <scope>NUCLEOTIDE SEQUENCE [LARGE SCALE GENOMIC DNA]</scope>
    <source>
        <strain evidence="2">WTNN_2</strain>
        <tissue evidence="2">Leaf</tissue>
    </source>
</reference>
<accession>A0ABD3TVV6</accession>
<dbReference type="InterPro" id="IPR001375">
    <property type="entry name" value="Peptidase_S9_cat"/>
</dbReference>
<proteinExistence type="predicted"/>
<protein>
    <recommendedName>
        <fullName evidence="1">Peptidase S9 prolyl oligopeptidase catalytic domain-containing protein</fullName>
    </recommendedName>
</protein>
<dbReference type="Proteomes" id="UP001634393">
    <property type="component" value="Unassembled WGS sequence"/>
</dbReference>
<sequence length="755" mass="84063">MQMAFSCAITTLSRHWHSPPILVSLSLSRFHRANFRLVPVKPIMSSSSASETAGTAPLETKKVTSPYGSWKSPITADIVSGSEKRLGGFAADSQGSLFWLESRPTESGRVGSCIGLEPIIEMNLIFAFGCCRRSVLVKEAVSEGEKPTDITPKEFAVRTVAQEYGGGAFTISGDDTIVVFSNYKDQRLYKQSILYKDSAPEPLTPDYSGPLVCYADGVFDSRFNRYLTVMEDRRESSINATTTIASIDLCSNHIKEPKILVGGNDFYAFPRIDPEGKRMAWIEWSHPNMPWDKSELWVGYISENGDIEKRICVAGGDPSIVESPTEPKWSSEGELFFITDRNNGFWNIYKWVESTNEVVPLYPINAEFAKPLWVFGMNSYEFLSSPGQENLIACSYRKSGRSYLGTLDVVQSKISLLHIPFTDINNIISGHNCLYVEGASAIHPLSIAKVLVILDDQKSKVVDFKIMWSSSSISSCYKLYVSSPELIEFPTEVPGQNAYAYFYPPINPLYQASQDEKPPLLLKSHGGPTAETRGILNLSIQYWTSRGWAFVDVNYGGSTGYGREYRDRLLGNWGIVDVNDCCSCAKFLVDNGKVDGNRLCITGGSAGGYTTLAALAFRNTFKAGASLYGIADLKSLKDDTHKFESRYLDNLVGEEKAYFERSPINFVDKFSCPIILFQGLEDKVVLPNQARKIYHALKDKGLPVALVEYEGEQHGFRKAENIKFSLEQQMVFFARLVGNFKVADDITPIKVDNLD</sequence>
<evidence type="ECO:0000313" key="3">
    <source>
        <dbReference type="Proteomes" id="UP001634393"/>
    </source>
</evidence>
<evidence type="ECO:0000259" key="1">
    <source>
        <dbReference type="Pfam" id="PF00326"/>
    </source>
</evidence>
<feature type="domain" description="Peptidase S9 prolyl oligopeptidase catalytic" evidence="1">
    <location>
        <begin position="539"/>
        <end position="738"/>
    </location>
</feature>
<organism evidence="2 3">
    <name type="scientific">Penstemon smallii</name>
    <dbReference type="NCBI Taxonomy" id="265156"/>
    <lineage>
        <taxon>Eukaryota</taxon>
        <taxon>Viridiplantae</taxon>
        <taxon>Streptophyta</taxon>
        <taxon>Embryophyta</taxon>
        <taxon>Tracheophyta</taxon>
        <taxon>Spermatophyta</taxon>
        <taxon>Magnoliopsida</taxon>
        <taxon>eudicotyledons</taxon>
        <taxon>Gunneridae</taxon>
        <taxon>Pentapetalae</taxon>
        <taxon>asterids</taxon>
        <taxon>lamiids</taxon>
        <taxon>Lamiales</taxon>
        <taxon>Plantaginaceae</taxon>
        <taxon>Cheloneae</taxon>
        <taxon>Penstemon</taxon>
    </lineage>
</organism>
<dbReference type="PANTHER" id="PTHR43056">
    <property type="entry name" value="PEPTIDASE S9 PROLYL OLIGOPEPTIDASE"/>
    <property type="match status" value="1"/>
</dbReference>
<comment type="caution">
    <text evidence="2">The sequence shown here is derived from an EMBL/GenBank/DDBJ whole genome shotgun (WGS) entry which is preliminary data.</text>
</comment>
<dbReference type="SUPFAM" id="SSF82171">
    <property type="entry name" value="DPP6 N-terminal domain-like"/>
    <property type="match status" value="1"/>
</dbReference>
<name>A0ABD3TVV6_9LAMI</name>
<dbReference type="EMBL" id="JBJXBP010000003">
    <property type="protein sequence ID" value="KAL3840370.1"/>
    <property type="molecule type" value="Genomic_DNA"/>
</dbReference>
<dbReference type="Pfam" id="PF00326">
    <property type="entry name" value="Peptidase_S9"/>
    <property type="match status" value="1"/>
</dbReference>
<dbReference type="InterPro" id="IPR029058">
    <property type="entry name" value="AB_hydrolase_fold"/>
</dbReference>
<dbReference type="Gene3D" id="3.40.50.1820">
    <property type="entry name" value="alpha/beta hydrolase"/>
    <property type="match status" value="1"/>
</dbReference>
<gene>
    <name evidence="2" type="ORF">ACJIZ3_024961</name>
</gene>
<dbReference type="InterPro" id="IPR050585">
    <property type="entry name" value="Xaa-Pro_dipeptidyl-ppase/CocE"/>
</dbReference>
<keyword evidence="3" id="KW-1185">Reference proteome</keyword>
<dbReference type="AlphaFoldDB" id="A0ABD3TVV6"/>
<evidence type="ECO:0000313" key="2">
    <source>
        <dbReference type="EMBL" id="KAL3840370.1"/>
    </source>
</evidence>
<dbReference type="SUPFAM" id="SSF53474">
    <property type="entry name" value="alpha/beta-Hydrolases"/>
    <property type="match status" value="1"/>
</dbReference>
<dbReference type="PANTHER" id="PTHR43056:SF5">
    <property type="entry name" value="PEPTIDASE S9 PROLYL OLIGOPEPTIDASE CATALYTIC DOMAIN-CONTAINING PROTEIN"/>
    <property type="match status" value="1"/>
</dbReference>